<proteinExistence type="predicted"/>
<gene>
    <name evidence="2" type="ORF">LPLAT_LOCUS2484</name>
</gene>
<dbReference type="Proteomes" id="UP001497644">
    <property type="component" value="Chromosome 11"/>
</dbReference>
<dbReference type="AlphaFoldDB" id="A0AAV2N8V9"/>
<dbReference type="EMBL" id="OZ034834">
    <property type="protein sequence ID" value="CAL1676259.1"/>
    <property type="molecule type" value="Genomic_DNA"/>
</dbReference>
<reference evidence="2" key="1">
    <citation type="submission" date="2024-04" db="EMBL/GenBank/DDBJ databases">
        <authorList>
            <consortium name="Molecular Ecology Group"/>
        </authorList>
    </citation>
    <scope>NUCLEOTIDE SEQUENCE</scope>
</reference>
<evidence type="ECO:0000256" key="1">
    <source>
        <dbReference type="SAM" id="MobiDB-lite"/>
    </source>
</evidence>
<evidence type="ECO:0000313" key="2">
    <source>
        <dbReference type="EMBL" id="CAL1676259.1"/>
    </source>
</evidence>
<accession>A0AAV2N8V9</accession>
<evidence type="ECO:0000313" key="3">
    <source>
        <dbReference type="Proteomes" id="UP001497644"/>
    </source>
</evidence>
<sequence length="101" mass="11605">MPLTKPGGIPYPRGPGNLTSQSAPHGVPRRRVPICTKTKRMHVPPHGPLPARRRYLAEIAQPARANPPHDFTHYLYTSFAKFEYHRENSRHRSEMIYPIID</sequence>
<protein>
    <submittedName>
        <fullName evidence="2">Uncharacterized protein</fullName>
    </submittedName>
</protein>
<organism evidence="2 3">
    <name type="scientific">Lasius platythorax</name>
    <dbReference type="NCBI Taxonomy" id="488582"/>
    <lineage>
        <taxon>Eukaryota</taxon>
        <taxon>Metazoa</taxon>
        <taxon>Ecdysozoa</taxon>
        <taxon>Arthropoda</taxon>
        <taxon>Hexapoda</taxon>
        <taxon>Insecta</taxon>
        <taxon>Pterygota</taxon>
        <taxon>Neoptera</taxon>
        <taxon>Endopterygota</taxon>
        <taxon>Hymenoptera</taxon>
        <taxon>Apocrita</taxon>
        <taxon>Aculeata</taxon>
        <taxon>Formicoidea</taxon>
        <taxon>Formicidae</taxon>
        <taxon>Formicinae</taxon>
        <taxon>Lasius</taxon>
        <taxon>Lasius</taxon>
    </lineage>
</organism>
<keyword evidence="3" id="KW-1185">Reference proteome</keyword>
<name>A0AAV2N8V9_9HYME</name>
<feature type="region of interest" description="Disordered" evidence="1">
    <location>
        <begin position="1"/>
        <end position="31"/>
    </location>
</feature>